<keyword evidence="5" id="KW-1185">Reference proteome</keyword>
<feature type="region of interest" description="Disordered" evidence="2">
    <location>
        <begin position="1"/>
        <end position="25"/>
    </location>
</feature>
<feature type="region of interest" description="Disordered" evidence="2">
    <location>
        <begin position="958"/>
        <end position="979"/>
    </location>
</feature>
<feature type="region of interest" description="Disordered" evidence="2">
    <location>
        <begin position="1299"/>
        <end position="1318"/>
    </location>
</feature>
<proteinExistence type="predicted"/>
<evidence type="ECO:0000259" key="3">
    <source>
        <dbReference type="PROSITE" id="PS50158"/>
    </source>
</evidence>
<evidence type="ECO:0000256" key="2">
    <source>
        <dbReference type="SAM" id="MobiDB-lite"/>
    </source>
</evidence>
<sequence length="1760" mass="199424">MRLREKEERQSASSKPREERRRRQGDFVCRTATRRIWQSYTHSRVALDMLTKRKGGAAYAILKEVERIETEGATVKLWWSSDRNGGIAEADRIAKRARENPEEFPEDHAPITGRMIKKEATRVAMAKWQQEWDQGDKGRATHEIIGTVDRRLRGWSHRPVCLLTGHGPFKGYLRRFNLTETTGECVCSTRAQDTAKHVMEDCEEQGRREARRRWRRRQEAMGGPVPFKVTAQTSEEEVKNFNKFAEESTTAEVRTPQRAEKRSEDSRKESKSSSAGSLGKLESTRAGKRRKERETKGRERHQRQTGRIRKRKKRKTEPKKMDSYTENEVVEETPAKWDERDDSSADRVKAHTLEIEKELGTIAKAIKKEQTEKISFTKEEQKRILEASGTIRASVMQLLLEVIAAQQAQKRAEERAAKQEEETEKLKKQLKRPEESGKGAKPQVSKRETQETQTRKETGLKGEERKTKEGQPKKGNAQEGSWQTVSYAAKLKAKIPVKEETTVKMQGNSAEEVKAKLVRTLDIEKIGGPLSQVIPTKRGEVVLVSRNEEQRKKLKTVLKSTEGIEMGLRKKLNPTVPLTGLETGWKEEEIVEEVFQKNGWIQSTSTMEEFKEAFKFLARKRCQKSLKKNLTFAVEPRLHKALIERQKIVVGLTMVFVEMVQVTRCYNCNGLEHIARSCKQKPKCHKCGKEGHKIKECRAEKSECGNCKQIGHRAYDKKCPTLKRALEWKIARTARMAEEEKVDVVLIQESYCYIPAWAGWSKCGGGRSDKIATMVRTGRRSIELDQFAGPTNRTVIVEGERGDIAFTNVWMHSWRAGEEGRPSSEAISTRNTLSWAEKRTTGGAGRDATVEDWEVREEETLSDHRGISFSIITEEERTDREIDRKRFLMTSQADWKLFRETLVAGREEIQEKETAEGAAAKLQELAMRACNSSMARKARKTRKNKVWWNASLGRLRKESRQARREAQREQDQERKTTLLREYRRKKAAYGKAIKEAKISSLQLDTRTGGRGEPRNLRAKPCSRKDHTRRSPRGNGRGHSRSEFLDGCVSGRQGDFVCRTATRCIWQSYTHSRVALDMLRKRKGGAAHAILKEVERIETEGATVKLWWSSDRNRGIAEADRIAKRARENPEEFPEDHATITGRMIKKEATRVAMAKWQQEWDQGDKGRVTHEIIGTVDRRLRGWSHRAVLPLTGHGPFREAQDTAKHVMEGCEEQGRRKARRRWRRRQEAMGGPVIFKVTAQTSEEEVKNFNKFAEEGMALSAVYGFWDGFPDGGSGGEQESGKMRPYLFGVGSWGYPKSSSGSSRSKPEKPPLPKSIYHVPTGHPRGYLAISAEELGSAKTRWPRSAPGLDGITVERVIRAPEVALAFILFNMILASAYHPFEWRTMRTVMVPKGGNREDPLNWRPITIGSSLQRLLHRIVHRRMDGLVTLNKNQRGFVCVDGTLANVLVLQTFLDYNSTKRRLHALASLDLRKAFDSVSHHSVAPALLNFGIPEYLQQYITSTFTDASSIIFLWGREVAPPCLPTEAPSPMYSVPGSASWVMRRAGDPVIVAALSSATVARLLGRLDAMCRDITPGEHYHRAISGGCFSAGLQQSSADLHLRMANLPTVGIPSNPVELRRCRGGCDAEETVCHILQACPIAHDSRVHRHNSVATKIAVQCRKDGREVLEEPHVRHPDGTLYKPDLVVFRSATDAVFDLGVASQEKDIRQSQVPGGRRWLGVAFEFLPLIVGARGVWPACNQPTPRALGVHAGLRRACVS</sequence>
<dbReference type="InterPro" id="IPR036875">
    <property type="entry name" value="Znf_CCHC_sf"/>
</dbReference>
<feature type="compositionally biased region" description="Basic and acidic residues" evidence="2">
    <location>
        <begin position="255"/>
        <end position="271"/>
    </location>
</feature>
<accession>A0A8J6LHK0</accession>
<feature type="region of interest" description="Disordered" evidence="2">
    <location>
        <begin position="213"/>
        <end position="346"/>
    </location>
</feature>
<feature type="compositionally biased region" description="Basic and acidic residues" evidence="2">
    <location>
        <begin position="236"/>
        <end position="246"/>
    </location>
</feature>
<evidence type="ECO:0000256" key="1">
    <source>
        <dbReference type="PROSITE-ProRule" id="PRU00047"/>
    </source>
</evidence>
<dbReference type="Pfam" id="PF00078">
    <property type="entry name" value="RVT_1"/>
    <property type="match status" value="1"/>
</dbReference>
<comment type="caution">
    <text evidence="4">The sequence shown here is derived from an EMBL/GenBank/DDBJ whole genome shotgun (WGS) entry which is preliminary data.</text>
</comment>
<name>A0A8J6LHK0_TENMO</name>
<dbReference type="Pfam" id="PF00098">
    <property type="entry name" value="zf-CCHC"/>
    <property type="match status" value="2"/>
</dbReference>
<dbReference type="Gene3D" id="4.10.60.10">
    <property type="entry name" value="Zinc finger, CCHC-type"/>
    <property type="match status" value="1"/>
</dbReference>
<dbReference type="SUPFAM" id="SSF57756">
    <property type="entry name" value="Retrovirus zinc finger-like domains"/>
    <property type="match status" value="1"/>
</dbReference>
<dbReference type="PROSITE" id="PS50158">
    <property type="entry name" value="ZF_CCHC"/>
    <property type="match status" value="1"/>
</dbReference>
<feature type="compositionally biased region" description="Basic and acidic residues" evidence="2">
    <location>
        <begin position="414"/>
        <end position="438"/>
    </location>
</feature>
<feature type="compositionally biased region" description="Basic and acidic residues" evidence="2">
    <location>
        <begin position="445"/>
        <end position="472"/>
    </location>
</feature>
<feature type="compositionally biased region" description="Basic and acidic residues" evidence="2">
    <location>
        <begin position="333"/>
        <end position="346"/>
    </location>
</feature>
<evidence type="ECO:0000313" key="4">
    <source>
        <dbReference type="EMBL" id="KAH0819323.1"/>
    </source>
</evidence>
<dbReference type="Proteomes" id="UP000719412">
    <property type="component" value="Unassembled WGS sequence"/>
</dbReference>
<feature type="compositionally biased region" description="Basic residues" evidence="2">
    <location>
        <begin position="298"/>
        <end position="317"/>
    </location>
</feature>
<organism evidence="4 5">
    <name type="scientific">Tenebrio molitor</name>
    <name type="common">Yellow mealworm beetle</name>
    <dbReference type="NCBI Taxonomy" id="7067"/>
    <lineage>
        <taxon>Eukaryota</taxon>
        <taxon>Metazoa</taxon>
        <taxon>Ecdysozoa</taxon>
        <taxon>Arthropoda</taxon>
        <taxon>Hexapoda</taxon>
        <taxon>Insecta</taxon>
        <taxon>Pterygota</taxon>
        <taxon>Neoptera</taxon>
        <taxon>Endopterygota</taxon>
        <taxon>Coleoptera</taxon>
        <taxon>Polyphaga</taxon>
        <taxon>Cucujiformia</taxon>
        <taxon>Tenebrionidae</taxon>
        <taxon>Tenebrio</taxon>
    </lineage>
</organism>
<dbReference type="EMBL" id="JABDTM020014837">
    <property type="protein sequence ID" value="KAH0819323.1"/>
    <property type="molecule type" value="Genomic_DNA"/>
</dbReference>
<reference evidence="4" key="2">
    <citation type="submission" date="2021-08" db="EMBL/GenBank/DDBJ databases">
        <authorList>
            <person name="Eriksson T."/>
        </authorList>
    </citation>
    <scope>NUCLEOTIDE SEQUENCE</scope>
    <source>
        <strain evidence="4">Stoneville</strain>
        <tissue evidence="4">Whole head</tissue>
    </source>
</reference>
<feature type="domain" description="CCHC-type" evidence="3">
    <location>
        <begin position="683"/>
        <end position="698"/>
    </location>
</feature>
<dbReference type="GO" id="GO:0008270">
    <property type="term" value="F:zinc ion binding"/>
    <property type="evidence" value="ECO:0007669"/>
    <property type="project" value="UniProtKB-KW"/>
</dbReference>
<keyword evidence="1" id="KW-0479">Metal-binding</keyword>
<gene>
    <name evidence="4" type="ORF">GEV33_003468</name>
</gene>
<feature type="region of interest" description="Disordered" evidence="2">
    <location>
        <begin position="414"/>
        <end position="482"/>
    </location>
</feature>
<feature type="compositionally biased region" description="Low complexity" evidence="2">
    <location>
        <begin position="272"/>
        <end position="281"/>
    </location>
</feature>
<keyword evidence="1" id="KW-0862">Zinc</keyword>
<protein>
    <recommendedName>
        <fullName evidence="3">CCHC-type domain-containing protein</fullName>
    </recommendedName>
</protein>
<feature type="compositionally biased region" description="Basic residues" evidence="2">
    <location>
        <begin position="1016"/>
        <end position="1038"/>
    </location>
</feature>
<dbReference type="InterPro" id="IPR000477">
    <property type="entry name" value="RT_dom"/>
</dbReference>
<dbReference type="InterPro" id="IPR001878">
    <property type="entry name" value="Znf_CCHC"/>
</dbReference>
<feature type="region of interest" description="Disordered" evidence="2">
    <location>
        <begin position="1004"/>
        <end position="1044"/>
    </location>
</feature>
<dbReference type="GO" id="GO:0003676">
    <property type="term" value="F:nucleic acid binding"/>
    <property type="evidence" value="ECO:0007669"/>
    <property type="project" value="InterPro"/>
</dbReference>
<evidence type="ECO:0000313" key="5">
    <source>
        <dbReference type="Proteomes" id="UP000719412"/>
    </source>
</evidence>
<reference evidence="4" key="1">
    <citation type="journal article" date="2020" name="J Insects Food Feed">
        <title>The yellow mealworm (Tenebrio molitor) genome: a resource for the emerging insects as food and feed industry.</title>
        <authorList>
            <person name="Eriksson T."/>
            <person name="Andere A."/>
            <person name="Kelstrup H."/>
            <person name="Emery V."/>
            <person name="Picard C."/>
        </authorList>
    </citation>
    <scope>NUCLEOTIDE SEQUENCE</scope>
    <source>
        <strain evidence="4">Stoneville</strain>
        <tissue evidence="4">Whole head</tissue>
    </source>
</reference>
<dbReference type="SMART" id="SM00343">
    <property type="entry name" value="ZnF_C2HC"/>
    <property type="match status" value="3"/>
</dbReference>
<keyword evidence="1" id="KW-0863">Zinc-finger</keyword>
<dbReference type="PANTHER" id="PTHR19446">
    <property type="entry name" value="REVERSE TRANSCRIPTASES"/>
    <property type="match status" value="1"/>
</dbReference>